<dbReference type="Pfam" id="PF07835">
    <property type="entry name" value="COX4_pro_2"/>
    <property type="match status" value="1"/>
</dbReference>
<reference evidence="3 4" key="1">
    <citation type="submission" date="2016-10" db="EMBL/GenBank/DDBJ databases">
        <title>Draft Genome sequence of Roseomonas sp. strain M3.</title>
        <authorList>
            <person name="Subhash Y."/>
            <person name="Lee S."/>
        </authorList>
    </citation>
    <scope>NUCLEOTIDE SEQUENCE [LARGE SCALE GENOMIC DNA]</scope>
    <source>
        <strain evidence="3 4">M3</strain>
    </source>
</reference>
<dbReference type="RefSeq" id="WP_076956618.1">
    <property type="nucleotide sequence ID" value="NZ_MLCO01000052.1"/>
</dbReference>
<proteinExistence type="predicted"/>
<comment type="caution">
    <text evidence="3">The sequence shown here is derived from an EMBL/GenBank/DDBJ whole genome shotgun (WGS) entry which is preliminary data.</text>
</comment>
<keyword evidence="4" id="KW-1185">Reference proteome</keyword>
<accession>A0A1V2H5A2</accession>
<evidence type="ECO:0000313" key="4">
    <source>
        <dbReference type="Proteomes" id="UP000188879"/>
    </source>
</evidence>
<protein>
    <submittedName>
        <fullName evidence="3">Preprotein translocase subunit SecE</fullName>
    </submittedName>
</protein>
<dbReference type="InterPro" id="IPR012422">
    <property type="entry name" value="Cyt_c_oxidase_su4_bac-aa3"/>
</dbReference>
<dbReference type="Proteomes" id="UP000188879">
    <property type="component" value="Unassembled WGS sequence"/>
</dbReference>
<name>A0A1V2H5A2_9PROT</name>
<keyword evidence="1" id="KW-0472">Membrane</keyword>
<feature type="domain" description="Cytochrome c oxidase subunit IV bacterial aa3 type" evidence="2">
    <location>
        <begin position="24"/>
        <end position="50"/>
    </location>
</feature>
<gene>
    <name evidence="3" type="ORF">BKE38_06780</name>
</gene>
<dbReference type="AlphaFoldDB" id="A0A1V2H5A2"/>
<evidence type="ECO:0000313" key="3">
    <source>
        <dbReference type="EMBL" id="ONG56132.1"/>
    </source>
</evidence>
<evidence type="ECO:0000259" key="2">
    <source>
        <dbReference type="Pfam" id="PF07835"/>
    </source>
</evidence>
<organism evidence="3 4">
    <name type="scientific">Teichococcus deserti</name>
    <dbReference type="NCBI Taxonomy" id="1817963"/>
    <lineage>
        <taxon>Bacteria</taxon>
        <taxon>Pseudomonadati</taxon>
        <taxon>Pseudomonadota</taxon>
        <taxon>Alphaproteobacteria</taxon>
        <taxon>Acetobacterales</taxon>
        <taxon>Roseomonadaceae</taxon>
        <taxon>Roseomonas</taxon>
    </lineage>
</organism>
<dbReference type="OrthoDB" id="7282883at2"/>
<evidence type="ECO:0000256" key="1">
    <source>
        <dbReference type="SAM" id="Phobius"/>
    </source>
</evidence>
<keyword evidence="1" id="KW-1133">Transmembrane helix</keyword>
<dbReference type="Gene3D" id="1.20.5.160">
    <property type="entry name" value="Bacterial aa3 type cytochrome c oxidase subunit IV"/>
    <property type="match status" value="1"/>
</dbReference>
<sequence>MAEASHQIDYVEVKADDIIAERTHGWEVFTKATTWGIGATILLLVFLYLFAG</sequence>
<keyword evidence="1" id="KW-0812">Transmembrane</keyword>
<feature type="transmembrane region" description="Helical" evidence="1">
    <location>
        <begin position="32"/>
        <end position="51"/>
    </location>
</feature>
<dbReference type="InterPro" id="IPR036596">
    <property type="entry name" value="Cyt-C_aa3_sf"/>
</dbReference>
<dbReference type="EMBL" id="MLCO01000052">
    <property type="protein sequence ID" value="ONG56132.1"/>
    <property type="molecule type" value="Genomic_DNA"/>
</dbReference>